<dbReference type="Proteomes" id="UP000828390">
    <property type="component" value="Unassembled WGS sequence"/>
</dbReference>
<name>A0A9D3Z6C7_DREPO</name>
<reference evidence="1" key="1">
    <citation type="journal article" date="2019" name="bioRxiv">
        <title>The Genome of the Zebra Mussel, Dreissena polymorpha: A Resource for Invasive Species Research.</title>
        <authorList>
            <person name="McCartney M.A."/>
            <person name="Auch B."/>
            <person name="Kono T."/>
            <person name="Mallez S."/>
            <person name="Zhang Y."/>
            <person name="Obille A."/>
            <person name="Becker A."/>
            <person name="Abrahante J.E."/>
            <person name="Garbe J."/>
            <person name="Badalamenti J.P."/>
            <person name="Herman A."/>
            <person name="Mangelson H."/>
            <person name="Liachko I."/>
            <person name="Sullivan S."/>
            <person name="Sone E.D."/>
            <person name="Koren S."/>
            <person name="Silverstein K.A.T."/>
            <person name="Beckman K.B."/>
            <person name="Gohl D.M."/>
        </authorList>
    </citation>
    <scope>NUCLEOTIDE SEQUENCE</scope>
    <source>
        <strain evidence="1">Duluth1</strain>
        <tissue evidence="1">Whole animal</tissue>
    </source>
</reference>
<comment type="caution">
    <text evidence="1">The sequence shown here is derived from an EMBL/GenBank/DDBJ whole genome shotgun (WGS) entry which is preliminary data.</text>
</comment>
<evidence type="ECO:0000313" key="1">
    <source>
        <dbReference type="EMBL" id="KAH3711162.1"/>
    </source>
</evidence>
<keyword evidence="2" id="KW-1185">Reference proteome</keyword>
<accession>A0A9D3Z6C7</accession>
<protein>
    <submittedName>
        <fullName evidence="1">Uncharacterized protein</fullName>
    </submittedName>
</protein>
<proteinExistence type="predicted"/>
<gene>
    <name evidence="1" type="ORF">DPMN_070663</name>
</gene>
<sequence length="142" mass="16443">MLILFSRINKSIQFTHQIILPYNFANLNIRLRQNLVAQNLVIIEQCYYNLVSQNNASSQDLRDIRSVLRASGQYLRPSGRFPLPPCQEIRHSVKASDHPVNSSDNPFKISNYPVKTFDHPVKTSVRRVKEKSTGRRRNNCAY</sequence>
<organism evidence="1 2">
    <name type="scientific">Dreissena polymorpha</name>
    <name type="common">Zebra mussel</name>
    <name type="synonym">Mytilus polymorpha</name>
    <dbReference type="NCBI Taxonomy" id="45954"/>
    <lineage>
        <taxon>Eukaryota</taxon>
        <taxon>Metazoa</taxon>
        <taxon>Spiralia</taxon>
        <taxon>Lophotrochozoa</taxon>
        <taxon>Mollusca</taxon>
        <taxon>Bivalvia</taxon>
        <taxon>Autobranchia</taxon>
        <taxon>Heteroconchia</taxon>
        <taxon>Euheterodonta</taxon>
        <taxon>Imparidentia</taxon>
        <taxon>Neoheterodontei</taxon>
        <taxon>Myida</taxon>
        <taxon>Dreissenoidea</taxon>
        <taxon>Dreissenidae</taxon>
        <taxon>Dreissena</taxon>
    </lineage>
</organism>
<reference evidence="1" key="2">
    <citation type="submission" date="2020-11" db="EMBL/GenBank/DDBJ databases">
        <authorList>
            <person name="McCartney M.A."/>
            <person name="Auch B."/>
            <person name="Kono T."/>
            <person name="Mallez S."/>
            <person name="Becker A."/>
            <person name="Gohl D.M."/>
            <person name="Silverstein K.A.T."/>
            <person name="Koren S."/>
            <person name="Bechman K.B."/>
            <person name="Herman A."/>
            <person name="Abrahante J.E."/>
            <person name="Garbe J."/>
        </authorList>
    </citation>
    <scope>NUCLEOTIDE SEQUENCE</scope>
    <source>
        <strain evidence="1">Duluth1</strain>
        <tissue evidence="1">Whole animal</tissue>
    </source>
</reference>
<dbReference type="EMBL" id="JAIWYP010000014">
    <property type="protein sequence ID" value="KAH3711162.1"/>
    <property type="molecule type" value="Genomic_DNA"/>
</dbReference>
<dbReference type="AlphaFoldDB" id="A0A9D3Z6C7"/>
<evidence type="ECO:0000313" key="2">
    <source>
        <dbReference type="Proteomes" id="UP000828390"/>
    </source>
</evidence>